<reference evidence="1 2" key="1">
    <citation type="submission" date="2008-03" db="EMBL/GenBank/DDBJ databases">
        <title>The Genome Sequence of Verticillium dahliae VdLs.17.</title>
        <authorList>
            <consortium name="The Broad Institute Genome Sequencing Platform"/>
            <person name="Ma L.-J.J."/>
            <person name="Klosterman S.J."/>
            <person name="Subbarao K."/>
            <person name="Dobinson K."/>
            <person name="Veronese P."/>
            <person name="Kang S."/>
            <person name="Gold S.E."/>
            <person name="Young S."/>
            <person name="Jaffe D."/>
            <person name="Gnerre S."/>
            <person name="Berlin A."/>
            <person name="Heiman D."/>
            <person name="Hepburn T."/>
            <person name="Sykes S."/>
            <person name="Alvarado L."/>
            <person name="Kodira C.D."/>
            <person name="Lander E."/>
            <person name="Galagan J."/>
            <person name="Nusbaum C."/>
            <person name="Birren B."/>
        </authorList>
    </citation>
    <scope>NUCLEOTIDE SEQUENCE [LARGE SCALE GENOMIC DNA]</scope>
    <source>
        <strain evidence="2">VdLs.17 / ATCC MYA-4575 / FGSC 10137</strain>
    </source>
</reference>
<dbReference type="Proteomes" id="UP000001611">
    <property type="component" value="Chromosome 4"/>
</dbReference>
<gene>
    <name evidence="1" type="ORF">VDAG_04998</name>
</gene>
<name>G2X4B6_VERDV</name>
<proteinExistence type="predicted"/>
<evidence type="ECO:0000313" key="2">
    <source>
        <dbReference type="Proteomes" id="UP000001611"/>
    </source>
</evidence>
<dbReference type="AlphaFoldDB" id="G2X4B6"/>
<dbReference type="RefSeq" id="XP_009653029.1">
    <property type="nucleotide sequence ID" value="XM_009654734.1"/>
</dbReference>
<dbReference type="HOGENOM" id="CLU_3070463_0_0_1"/>
<dbReference type="GeneID" id="20706461"/>
<sequence>MSARDLGASFRNGRLLSGTVARTGDALTGDTDKNGRRAVIWSLTAWPGQAPVS</sequence>
<dbReference type="EMBL" id="DS572703">
    <property type="protein sequence ID" value="EGY23560.1"/>
    <property type="molecule type" value="Genomic_DNA"/>
</dbReference>
<protein>
    <submittedName>
        <fullName evidence="1">Uncharacterized protein</fullName>
    </submittedName>
</protein>
<accession>G2X4B6</accession>
<organism evidence="1 2">
    <name type="scientific">Verticillium dahliae (strain VdLs.17 / ATCC MYA-4575 / FGSC 10137)</name>
    <name type="common">Verticillium wilt</name>
    <dbReference type="NCBI Taxonomy" id="498257"/>
    <lineage>
        <taxon>Eukaryota</taxon>
        <taxon>Fungi</taxon>
        <taxon>Dikarya</taxon>
        <taxon>Ascomycota</taxon>
        <taxon>Pezizomycotina</taxon>
        <taxon>Sordariomycetes</taxon>
        <taxon>Hypocreomycetidae</taxon>
        <taxon>Glomerellales</taxon>
        <taxon>Plectosphaerellaceae</taxon>
        <taxon>Verticillium</taxon>
    </lineage>
</organism>
<dbReference type="InParanoid" id="G2X4B6"/>
<keyword evidence="2" id="KW-1185">Reference proteome</keyword>
<dbReference type="KEGG" id="vda:VDAG_04998"/>
<evidence type="ECO:0000313" key="1">
    <source>
        <dbReference type="EMBL" id="EGY23560.1"/>
    </source>
</evidence>